<evidence type="ECO:0000256" key="6">
    <source>
        <dbReference type="ARBA" id="ARBA00023136"/>
    </source>
</evidence>
<comment type="subcellular location">
    <subcellularLocation>
        <location evidence="1">Cell membrane</location>
        <topology evidence="1">Peripheral membrane protein</topology>
    </subcellularLocation>
</comment>
<keyword evidence="8" id="KW-1185">Reference proteome</keyword>
<comment type="similarity">
    <text evidence="2">Belongs to the CDP-glycerol glycerophosphotransferase family.</text>
</comment>
<dbReference type="InterPro" id="IPR043149">
    <property type="entry name" value="TagF_N"/>
</dbReference>
<evidence type="ECO:0000256" key="2">
    <source>
        <dbReference type="ARBA" id="ARBA00010488"/>
    </source>
</evidence>
<dbReference type="PANTHER" id="PTHR37316">
    <property type="entry name" value="TEICHOIC ACID GLYCEROL-PHOSPHATE PRIMASE"/>
    <property type="match status" value="1"/>
</dbReference>
<evidence type="ECO:0000256" key="1">
    <source>
        <dbReference type="ARBA" id="ARBA00004202"/>
    </source>
</evidence>
<dbReference type="PANTHER" id="PTHR37316:SF3">
    <property type="entry name" value="TEICHOIC ACID GLYCEROL-PHOSPHATE TRANSFERASE"/>
    <property type="match status" value="1"/>
</dbReference>
<dbReference type="GO" id="GO:0047355">
    <property type="term" value="F:CDP-glycerol glycerophosphotransferase activity"/>
    <property type="evidence" value="ECO:0007669"/>
    <property type="project" value="InterPro"/>
</dbReference>
<keyword evidence="3" id="KW-1003">Cell membrane</keyword>
<evidence type="ECO:0000256" key="3">
    <source>
        <dbReference type="ARBA" id="ARBA00022475"/>
    </source>
</evidence>
<keyword evidence="6" id="KW-0472">Membrane</keyword>
<dbReference type="Gene3D" id="3.40.50.11820">
    <property type="match status" value="1"/>
</dbReference>
<dbReference type="GO" id="GO:0019350">
    <property type="term" value="P:teichoic acid biosynthetic process"/>
    <property type="evidence" value="ECO:0007669"/>
    <property type="project" value="UniProtKB-KW"/>
</dbReference>
<dbReference type="GO" id="GO:0005886">
    <property type="term" value="C:plasma membrane"/>
    <property type="evidence" value="ECO:0007669"/>
    <property type="project" value="UniProtKB-SubCell"/>
</dbReference>
<reference evidence="7" key="1">
    <citation type="submission" date="2020-08" db="EMBL/GenBank/DDBJ databases">
        <title>Genome public.</title>
        <authorList>
            <person name="Liu C."/>
            <person name="Sun Q."/>
        </authorList>
    </citation>
    <scope>NUCLEOTIDE SEQUENCE</scope>
    <source>
        <strain evidence="7">NSJ-63</strain>
    </source>
</reference>
<dbReference type="InterPro" id="IPR043148">
    <property type="entry name" value="TagF_C"/>
</dbReference>
<accession>A0A926DHK2</accession>
<gene>
    <name evidence="7" type="ORF">H8693_05170</name>
</gene>
<dbReference type="EMBL" id="JACRSS010000001">
    <property type="protein sequence ID" value="MBC8538321.1"/>
    <property type="molecule type" value="Genomic_DNA"/>
</dbReference>
<evidence type="ECO:0000313" key="7">
    <source>
        <dbReference type="EMBL" id="MBC8538321.1"/>
    </source>
</evidence>
<dbReference type="Gene3D" id="3.40.50.12580">
    <property type="match status" value="1"/>
</dbReference>
<sequence>MSLKAKVIAVAKKNPWFREFCRGAVHIAGTAGYFFLKIFHPVDKKLVVFASFQGRSYACSPRRIYEVLRDGEQYRDYRFIWAFDKPERHAELAREPRTQVVRYGSLSYYRAYARAGYWVSNSRLPEHIFPKKSQVYLQTWHGTPLKRLGYDIEAAGGNAMNSIAEIRKKYDQDSWRYTYLLSPSRFCSEKLTSAFHLKKFGKENCIVEKGYPRNDFLFRFTPEDVARIRRELGLPEGKKVVLYAPTFRDNRHTAGLGYTYDLGLDFDRLREELGEECVILFRAHYLVANSFDFSRYEGFVFDVSGYDNINDLYVVSDLLMTDYSSVFFDYANLKRPMVFYMYDLAEYQHEIRDFYLNLEELPGEIVTEEKRLAGAIREALSGSCYNEKYQAFHDKFNYLDGPDCGERVAEYCFK</sequence>
<evidence type="ECO:0000256" key="4">
    <source>
        <dbReference type="ARBA" id="ARBA00022679"/>
    </source>
</evidence>
<keyword evidence="5" id="KW-0777">Teichoic acid biosynthesis</keyword>
<evidence type="ECO:0000313" key="8">
    <source>
        <dbReference type="Proteomes" id="UP000617951"/>
    </source>
</evidence>
<evidence type="ECO:0000256" key="5">
    <source>
        <dbReference type="ARBA" id="ARBA00022944"/>
    </source>
</evidence>
<dbReference type="InterPro" id="IPR051612">
    <property type="entry name" value="Teichoic_Acid_Biosynth"/>
</dbReference>
<organism evidence="7 8">
    <name type="scientific">Guopingia tenuis</name>
    <dbReference type="NCBI Taxonomy" id="2763656"/>
    <lineage>
        <taxon>Bacteria</taxon>
        <taxon>Bacillati</taxon>
        <taxon>Bacillota</taxon>
        <taxon>Clostridia</taxon>
        <taxon>Christensenellales</taxon>
        <taxon>Christensenellaceae</taxon>
        <taxon>Guopingia</taxon>
    </lineage>
</organism>
<dbReference type="AlphaFoldDB" id="A0A926DHK2"/>
<proteinExistence type="inferred from homology"/>
<comment type="caution">
    <text evidence="7">The sequence shown here is derived from an EMBL/GenBank/DDBJ whole genome shotgun (WGS) entry which is preliminary data.</text>
</comment>
<protein>
    <submittedName>
        <fullName evidence="7">CDP-glycerol glycerophosphotransferase family protein</fullName>
    </submittedName>
</protein>
<dbReference type="RefSeq" id="WP_249280074.1">
    <property type="nucleotide sequence ID" value="NZ_JACRSS010000001.1"/>
</dbReference>
<name>A0A926DHK2_9FIRM</name>
<dbReference type="Proteomes" id="UP000617951">
    <property type="component" value="Unassembled WGS sequence"/>
</dbReference>
<dbReference type="SUPFAM" id="SSF53756">
    <property type="entry name" value="UDP-Glycosyltransferase/glycogen phosphorylase"/>
    <property type="match status" value="1"/>
</dbReference>
<dbReference type="Pfam" id="PF04464">
    <property type="entry name" value="Glyphos_transf"/>
    <property type="match status" value="1"/>
</dbReference>
<keyword evidence="4" id="KW-0808">Transferase</keyword>
<dbReference type="InterPro" id="IPR007554">
    <property type="entry name" value="Glycerophosphate_synth"/>
</dbReference>